<protein>
    <submittedName>
        <fullName evidence="1">SRPBCC family protein</fullName>
    </submittedName>
</protein>
<organism evidence="1 2">
    <name type="scientific">Nocardia terrae</name>
    <dbReference type="NCBI Taxonomy" id="2675851"/>
    <lineage>
        <taxon>Bacteria</taxon>
        <taxon>Bacillati</taxon>
        <taxon>Actinomycetota</taxon>
        <taxon>Actinomycetes</taxon>
        <taxon>Mycobacteriales</taxon>
        <taxon>Nocardiaceae</taxon>
        <taxon>Nocardia</taxon>
    </lineage>
</organism>
<evidence type="ECO:0000313" key="1">
    <source>
        <dbReference type="EMBL" id="MVU80047.1"/>
    </source>
</evidence>
<dbReference type="SUPFAM" id="SSF55961">
    <property type="entry name" value="Bet v1-like"/>
    <property type="match status" value="1"/>
</dbReference>
<dbReference type="EMBL" id="WRPP01000004">
    <property type="protein sequence ID" value="MVU80047.1"/>
    <property type="molecule type" value="Genomic_DNA"/>
</dbReference>
<keyword evidence="2" id="KW-1185">Reference proteome</keyword>
<dbReference type="Gene3D" id="3.30.530.20">
    <property type="match status" value="1"/>
</dbReference>
<dbReference type="InterPro" id="IPR023393">
    <property type="entry name" value="START-like_dom_sf"/>
</dbReference>
<gene>
    <name evidence="1" type="ORF">GPX89_22720</name>
</gene>
<accession>A0A7K1V0H2</accession>
<name>A0A7K1V0H2_9NOCA</name>
<comment type="caution">
    <text evidence="1">The sequence shown here is derived from an EMBL/GenBank/DDBJ whole genome shotgun (WGS) entry which is preliminary data.</text>
</comment>
<dbReference type="Proteomes" id="UP000466794">
    <property type="component" value="Unassembled WGS sequence"/>
</dbReference>
<dbReference type="AlphaFoldDB" id="A0A7K1V0H2"/>
<dbReference type="RefSeq" id="WP_328602187.1">
    <property type="nucleotide sequence ID" value="NZ_WRPP01000004.1"/>
</dbReference>
<sequence length="224" mass="25882">MTTSALPALSDIPEVVPGVLRIENSDRDATTPIILDMLRSVYPHDQVFGDYCPVQGYIDAPPRDLYEYLADTRCLEEWTYSLRGFTETEEPGLWVSYDRLGDNTKIYTRTVANPDAMTVDYHCAWDQSDHLWMIYLMRVVDAQVVFDKPGSVVLWTNCHHPFYDKNPYKDTAPDKRKVWVGDFWEMFSAGHQLELDNLKAIAEYRASHGLPIKPDWMLNPSEQK</sequence>
<evidence type="ECO:0000313" key="2">
    <source>
        <dbReference type="Proteomes" id="UP000466794"/>
    </source>
</evidence>
<proteinExistence type="predicted"/>
<reference evidence="1 2" key="1">
    <citation type="submission" date="2019-12" db="EMBL/GenBank/DDBJ databases">
        <title>Nocardia sp. nov. ET3-3 isolated from soil.</title>
        <authorList>
            <person name="Kanchanasin P."/>
            <person name="Tanasupawat S."/>
            <person name="Yuki M."/>
            <person name="Kudo T."/>
        </authorList>
    </citation>
    <scope>NUCLEOTIDE SEQUENCE [LARGE SCALE GENOMIC DNA]</scope>
    <source>
        <strain evidence="1 2">ET3-3</strain>
    </source>
</reference>